<evidence type="ECO:0000256" key="4">
    <source>
        <dbReference type="ARBA" id="ARBA00022656"/>
    </source>
</evidence>
<keyword evidence="5 10" id="KW-0328">Glycosyltransferase</keyword>
<organism evidence="11 13">
    <name type="scientific">Rotaria magnacalcarata</name>
    <dbReference type="NCBI Taxonomy" id="392030"/>
    <lineage>
        <taxon>Eukaryota</taxon>
        <taxon>Metazoa</taxon>
        <taxon>Spiralia</taxon>
        <taxon>Gnathifera</taxon>
        <taxon>Rotifera</taxon>
        <taxon>Eurotatoria</taxon>
        <taxon>Bdelloidea</taxon>
        <taxon>Philodinida</taxon>
        <taxon>Philodinidae</taxon>
        <taxon>Rotaria</taxon>
    </lineage>
</organism>
<evidence type="ECO:0000313" key="13">
    <source>
        <dbReference type="Proteomes" id="UP000663824"/>
    </source>
</evidence>
<evidence type="ECO:0000313" key="12">
    <source>
        <dbReference type="EMBL" id="CAF5047804.1"/>
    </source>
</evidence>
<dbReference type="SUPFAM" id="SSF56399">
    <property type="entry name" value="ADP-ribosylation"/>
    <property type="match status" value="2"/>
</dbReference>
<dbReference type="GO" id="GO:0016779">
    <property type="term" value="F:nucleotidyltransferase activity"/>
    <property type="evidence" value="ECO:0007669"/>
    <property type="project" value="UniProtKB-KW"/>
</dbReference>
<evidence type="ECO:0000256" key="1">
    <source>
        <dbReference type="ARBA" id="ARBA00004613"/>
    </source>
</evidence>
<name>A0A816QPD9_9BILA</name>
<comment type="similarity">
    <text evidence="2 10">Belongs to the Arg-specific ADP-ribosyltransferase family.</text>
</comment>
<dbReference type="Pfam" id="PF01129">
    <property type="entry name" value="ART"/>
    <property type="match status" value="1"/>
</dbReference>
<protein>
    <recommendedName>
        <fullName evidence="10">NAD(P)(+)--arginine ADP-ribosyltransferase</fullName>
        <ecNumber evidence="10">2.4.2.31</ecNumber>
    </recommendedName>
    <alternativeName>
        <fullName evidence="10">Mono(ADP-ribosyl)transferase</fullName>
    </alternativeName>
</protein>
<dbReference type="InterPro" id="IPR000768">
    <property type="entry name" value="ART"/>
</dbReference>
<dbReference type="Proteomes" id="UP000663824">
    <property type="component" value="Unassembled WGS sequence"/>
</dbReference>
<evidence type="ECO:0000256" key="10">
    <source>
        <dbReference type="RuleBase" id="RU361228"/>
    </source>
</evidence>
<proteinExistence type="inferred from homology"/>
<evidence type="ECO:0000256" key="5">
    <source>
        <dbReference type="ARBA" id="ARBA00022676"/>
    </source>
</evidence>
<dbReference type="EMBL" id="CAJNRE010007331">
    <property type="protein sequence ID" value="CAF2064548.1"/>
    <property type="molecule type" value="Genomic_DNA"/>
</dbReference>
<keyword evidence="6 10" id="KW-0808">Transferase</keyword>
<dbReference type="PANTHER" id="PTHR10339">
    <property type="entry name" value="ADP-RIBOSYLTRANSFERASE"/>
    <property type="match status" value="1"/>
</dbReference>
<dbReference type="GO" id="GO:0090729">
    <property type="term" value="F:toxin activity"/>
    <property type="evidence" value="ECO:0007669"/>
    <property type="project" value="UniProtKB-KW"/>
</dbReference>
<dbReference type="PROSITE" id="PS51996">
    <property type="entry name" value="TR_MART"/>
    <property type="match status" value="1"/>
</dbReference>
<keyword evidence="4" id="KW-0800">Toxin</keyword>
<accession>A0A816QPD9</accession>
<comment type="catalytic activity">
    <reaction evidence="9 10">
        <text>L-arginyl-[protein] + NAD(+) = N(omega)-(ADP-D-ribosyl)-L-arginyl-[protein] + nicotinamide + H(+)</text>
        <dbReference type="Rhea" id="RHEA:19149"/>
        <dbReference type="Rhea" id="RHEA-COMP:10532"/>
        <dbReference type="Rhea" id="RHEA-COMP:15087"/>
        <dbReference type="ChEBI" id="CHEBI:15378"/>
        <dbReference type="ChEBI" id="CHEBI:17154"/>
        <dbReference type="ChEBI" id="CHEBI:29965"/>
        <dbReference type="ChEBI" id="CHEBI:57540"/>
        <dbReference type="ChEBI" id="CHEBI:142554"/>
        <dbReference type="EC" id="2.4.2.31"/>
    </reaction>
</comment>
<dbReference type="GO" id="GO:0106274">
    <property type="term" value="F:NAD+-protein-arginine ADP-ribosyltransferase activity"/>
    <property type="evidence" value="ECO:0007669"/>
    <property type="project" value="UniProtKB-EC"/>
</dbReference>
<comment type="caution">
    <text evidence="11">The sequence shown here is derived from an EMBL/GenBank/DDBJ whole genome shotgun (WGS) entry which is preliminary data.</text>
</comment>
<keyword evidence="7" id="KW-0548">Nucleotidyltransferase</keyword>
<gene>
    <name evidence="11" type="ORF">MBJ925_LOCUS15557</name>
    <name evidence="12" type="ORF">SMN809_LOCUS59016</name>
</gene>
<evidence type="ECO:0000256" key="3">
    <source>
        <dbReference type="ARBA" id="ARBA00022525"/>
    </source>
</evidence>
<evidence type="ECO:0000256" key="6">
    <source>
        <dbReference type="ARBA" id="ARBA00022679"/>
    </source>
</evidence>
<keyword evidence="10" id="KW-0521">NADP</keyword>
<dbReference type="GO" id="GO:0003950">
    <property type="term" value="F:NAD+ poly-ADP-ribosyltransferase activity"/>
    <property type="evidence" value="ECO:0007669"/>
    <property type="project" value="TreeGrafter"/>
</dbReference>
<evidence type="ECO:0000313" key="11">
    <source>
        <dbReference type="EMBL" id="CAF2064548.1"/>
    </source>
</evidence>
<dbReference type="AlphaFoldDB" id="A0A816QPD9"/>
<dbReference type="Gene3D" id="3.90.176.10">
    <property type="entry name" value="Toxin ADP-ribosyltransferase, Chain A, domain 1"/>
    <property type="match status" value="2"/>
</dbReference>
<comment type="subcellular location">
    <subcellularLocation>
        <location evidence="1">Secreted</location>
    </subcellularLocation>
</comment>
<reference evidence="11" key="1">
    <citation type="submission" date="2021-02" db="EMBL/GenBank/DDBJ databases">
        <authorList>
            <person name="Nowell W R."/>
        </authorList>
    </citation>
    <scope>NUCLEOTIDE SEQUENCE</scope>
</reference>
<dbReference type="GO" id="GO:0005576">
    <property type="term" value="C:extracellular region"/>
    <property type="evidence" value="ECO:0007669"/>
    <property type="project" value="UniProtKB-SubCell"/>
</dbReference>
<dbReference type="InterPro" id="IPR050999">
    <property type="entry name" value="ADP-ribosyltransferase_ARG"/>
</dbReference>
<dbReference type="Proteomes" id="UP000676336">
    <property type="component" value="Unassembled WGS sequence"/>
</dbReference>
<keyword evidence="3" id="KW-0964">Secreted</keyword>
<evidence type="ECO:0000256" key="2">
    <source>
        <dbReference type="ARBA" id="ARBA00009558"/>
    </source>
</evidence>
<evidence type="ECO:0000256" key="7">
    <source>
        <dbReference type="ARBA" id="ARBA00022695"/>
    </source>
</evidence>
<evidence type="ECO:0000256" key="9">
    <source>
        <dbReference type="ARBA" id="ARBA00047597"/>
    </source>
</evidence>
<keyword evidence="10" id="KW-0520">NAD</keyword>
<dbReference type="EMBL" id="CAJOBI010223730">
    <property type="protein sequence ID" value="CAF5047804.1"/>
    <property type="molecule type" value="Genomic_DNA"/>
</dbReference>
<keyword evidence="8" id="KW-0843">Virulence</keyword>
<evidence type="ECO:0000256" key="8">
    <source>
        <dbReference type="ARBA" id="ARBA00023026"/>
    </source>
</evidence>
<dbReference type="PANTHER" id="PTHR10339:SF25">
    <property type="entry name" value="SECRETED EXOENZYME S"/>
    <property type="match status" value="1"/>
</dbReference>
<sequence>MHRFTDVESTPKRLPTVYGYLSHQLLPLTKALEPIFSQIDQLDRYSEIAKNECKFPSEHGLTRDESAAIYLYTMEWGDNSFYKVINLLLRGEDRSALEPWFGYLKLFDAAVQKLPTIQKNLWRGIAADKAKNFKNGDEFTWWTISSCSTSVNIIKDFLGSNSTLFLIEAVNGKDISGYTNRPHESEVILCPGTRLLVLSDPLDQAPMCVVHLKEITHKTVWRGIAKDIAKDFKKGEEFTWWTISSCSTSVNIIKDFLGSNSTLFLIEAVNGKDISGYANLPHESEVILCPGTRLLVLSDPLDQAAMCVVHLKEITHKTEDQLASSFDAMSVPTSSETKSISTTVTAKSSQVKTVTDPWNNRYEKQIQKL</sequence>
<dbReference type="EC" id="2.4.2.31" evidence="10"/>